<dbReference type="GO" id="GO:0005737">
    <property type="term" value="C:cytoplasm"/>
    <property type="evidence" value="ECO:0007669"/>
    <property type="project" value="UniProtKB-SubCell"/>
</dbReference>
<dbReference type="Gene3D" id="3.40.50.150">
    <property type="entry name" value="Vaccinia Virus protein VP39"/>
    <property type="match status" value="1"/>
</dbReference>
<evidence type="ECO:0000256" key="2">
    <source>
        <dbReference type="ARBA" id="ARBA00022552"/>
    </source>
</evidence>
<dbReference type="NCBIfam" id="TIGR00006">
    <property type="entry name" value="16S rRNA (cytosine(1402)-N(4))-methyltransferase RsmH"/>
    <property type="match status" value="1"/>
</dbReference>
<dbReference type="InterPro" id="IPR029063">
    <property type="entry name" value="SAM-dependent_MTases_sf"/>
</dbReference>
<gene>
    <name evidence="6" type="primary">rsmH</name>
    <name evidence="7" type="ORF">US52_C0006G0026</name>
</gene>
<keyword evidence="5 6" id="KW-0949">S-adenosyl-L-methionine</keyword>
<dbReference type="EC" id="2.1.1.199" evidence="6"/>
<keyword evidence="6" id="KW-0963">Cytoplasm</keyword>
<accession>A0A0G0K6E4</accession>
<keyword evidence="3 6" id="KW-0489">Methyltransferase</keyword>
<evidence type="ECO:0000256" key="3">
    <source>
        <dbReference type="ARBA" id="ARBA00022603"/>
    </source>
</evidence>
<dbReference type="SUPFAM" id="SSF81799">
    <property type="entry name" value="Putative methyltransferase TM0872, insert domain"/>
    <property type="match status" value="1"/>
</dbReference>
<protein>
    <recommendedName>
        <fullName evidence="6">Ribosomal RNA small subunit methyltransferase H</fullName>
        <ecNumber evidence="6">2.1.1.199</ecNumber>
    </recommendedName>
    <alternativeName>
        <fullName evidence="6">16S rRNA m(4)C1402 methyltransferase</fullName>
    </alternativeName>
    <alternativeName>
        <fullName evidence="6">rRNA (cytosine-N(4)-)-methyltransferase RsmH</fullName>
    </alternativeName>
</protein>
<dbReference type="SUPFAM" id="SSF53335">
    <property type="entry name" value="S-adenosyl-L-methionine-dependent methyltransferases"/>
    <property type="match status" value="1"/>
</dbReference>
<proteinExistence type="inferred from homology"/>
<evidence type="ECO:0000313" key="7">
    <source>
        <dbReference type="EMBL" id="KKQ36196.1"/>
    </source>
</evidence>
<evidence type="ECO:0000256" key="6">
    <source>
        <dbReference type="HAMAP-Rule" id="MF_01007"/>
    </source>
</evidence>
<dbReference type="PANTHER" id="PTHR11265:SF0">
    <property type="entry name" value="12S RRNA N4-METHYLCYTIDINE METHYLTRANSFERASE"/>
    <property type="match status" value="1"/>
</dbReference>
<dbReference type="PATRIC" id="fig|1619087.5.peg.99"/>
<name>A0A0G0K6E4_9BACT</name>
<comment type="function">
    <text evidence="6">Specifically methylates the N4 position of cytidine in position 1402 (C1402) of 16S rRNA.</text>
</comment>
<sequence>MVKALHQGVLIPEALALLAPQADKWYVDGTFGRGGHTQAVLETGAKVIALDCDETAIAYGQSKFVPQITQGKLKLVRSNFAKLSYLLDQQSIKPTEVGGYLFDFGTSVDQIKAEKRGFSFENSQDPLDMRMDDRLGVKASDLVKLLTARELAEVLRIYGGEDRAWRIAKLVEHAKKTNPELLETVGGLVSIIENAKPRKNSHLHVATKTFQALRIVVNDELTAITDLVGQLPKLAASGAVVVFISFHDGEDRIIKHQLTSWENQGLGEKLTKKPITPSETEVKSNIRSRSAKLRGFKFIRN</sequence>
<evidence type="ECO:0000256" key="4">
    <source>
        <dbReference type="ARBA" id="ARBA00022679"/>
    </source>
</evidence>
<comment type="catalytic activity">
    <reaction evidence="6">
        <text>cytidine(1402) in 16S rRNA + S-adenosyl-L-methionine = N(4)-methylcytidine(1402) in 16S rRNA + S-adenosyl-L-homocysteine + H(+)</text>
        <dbReference type="Rhea" id="RHEA:42928"/>
        <dbReference type="Rhea" id="RHEA-COMP:10286"/>
        <dbReference type="Rhea" id="RHEA-COMP:10287"/>
        <dbReference type="ChEBI" id="CHEBI:15378"/>
        <dbReference type="ChEBI" id="CHEBI:57856"/>
        <dbReference type="ChEBI" id="CHEBI:59789"/>
        <dbReference type="ChEBI" id="CHEBI:74506"/>
        <dbReference type="ChEBI" id="CHEBI:82748"/>
        <dbReference type="EC" id="2.1.1.199"/>
    </reaction>
</comment>
<evidence type="ECO:0000313" key="8">
    <source>
        <dbReference type="Proteomes" id="UP000034852"/>
    </source>
</evidence>
<dbReference type="InterPro" id="IPR002903">
    <property type="entry name" value="RsmH"/>
</dbReference>
<dbReference type="GO" id="GO:0071424">
    <property type="term" value="F:rRNA (cytosine-N4-)-methyltransferase activity"/>
    <property type="evidence" value="ECO:0007669"/>
    <property type="project" value="UniProtKB-UniRule"/>
</dbReference>
<comment type="similarity">
    <text evidence="1 6">Belongs to the methyltransferase superfamily. RsmH family.</text>
</comment>
<feature type="binding site" evidence="6">
    <location>
        <begin position="34"/>
        <end position="36"/>
    </location>
    <ligand>
        <name>S-adenosyl-L-methionine</name>
        <dbReference type="ChEBI" id="CHEBI:59789"/>
    </ligand>
</feature>
<dbReference type="GO" id="GO:0070475">
    <property type="term" value="P:rRNA base methylation"/>
    <property type="evidence" value="ECO:0007669"/>
    <property type="project" value="UniProtKB-UniRule"/>
</dbReference>
<reference evidence="7 8" key="1">
    <citation type="journal article" date="2015" name="Nature">
        <title>rRNA introns, odd ribosomes, and small enigmatic genomes across a large radiation of phyla.</title>
        <authorList>
            <person name="Brown C.T."/>
            <person name="Hug L.A."/>
            <person name="Thomas B.C."/>
            <person name="Sharon I."/>
            <person name="Castelle C.J."/>
            <person name="Singh A."/>
            <person name="Wilkins M.J."/>
            <person name="Williams K.H."/>
            <person name="Banfield J.F."/>
        </authorList>
    </citation>
    <scope>NUCLEOTIDE SEQUENCE [LARGE SCALE GENOMIC DNA]</scope>
</reference>
<dbReference type="Gene3D" id="1.10.150.170">
    <property type="entry name" value="Putative methyltransferase TM0872, insert domain"/>
    <property type="match status" value="1"/>
</dbReference>
<dbReference type="Pfam" id="PF01795">
    <property type="entry name" value="Methyltransf_5"/>
    <property type="match status" value="1"/>
</dbReference>
<feature type="binding site" evidence="6">
    <location>
        <position position="103"/>
    </location>
    <ligand>
        <name>S-adenosyl-L-methionine</name>
        <dbReference type="ChEBI" id="CHEBI:59789"/>
    </ligand>
</feature>
<dbReference type="PIRSF" id="PIRSF004486">
    <property type="entry name" value="MraW"/>
    <property type="match status" value="1"/>
</dbReference>
<dbReference type="PANTHER" id="PTHR11265">
    <property type="entry name" value="S-ADENOSYL-METHYLTRANSFERASE MRAW"/>
    <property type="match status" value="1"/>
</dbReference>
<dbReference type="AlphaFoldDB" id="A0A0G0K6E4"/>
<feature type="binding site" evidence="6">
    <location>
        <position position="51"/>
    </location>
    <ligand>
        <name>S-adenosyl-L-methionine</name>
        <dbReference type="ChEBI" id="CHEBI:59789"/>
    </ligand>
</feature>
<evidence type="ECO:0000256" key="1">
    <source>
        <dbReference type="ARBA" id="ARBA00010396"/>
    </source>
</evidence>
<evidence type="ECO:0000256" key="5">
    <source>
        <dbReference type="ARBA" id="ARBA00022691"/>
    </source>
</evidence>
<feature type="binding site" evidence="6">
    <location>
        <position position="110"/>
    </location>
    <ligand>
        <name>S-adenosyl-L-methionine</name>
        <dbReference type="ChEBI" id="CHEBI:59789"/>
    </ligand>
</feature>
<organism evidence="7 8">
    <name type="scientific">candidate division WS6 bacterium GW2011_GWA2_37_6</name>
    <dbReference type="NCBI Taxonomy" id="1619087"/>
    <lineage>
        <taxon>Bacteria</taxon>
        <taxon>Candidatus Dojkabacteria</taxon>
    </lineage>
</organism>
<dbReference type="InterPro" id="IPR023397">
    <property type="entry name" value="SAM-dep_MeTrfase_MraW_recog"/>
</dbReference>
<keyword evidence="4 6" id="KW-0808">Transferase</keyword>
<comment type="subcellular location">
    <subcellularLocation>
        <location evidence="6">Cytoplasm</location>
    </subcellularLocation>
</comment>
<keyword evidence="2 6" id="KW-0698">rRNA processing</keyword>
<dbReference type="EMBL" id="LBTH01000006">
    <property type="protein sequence ID" value="KKQ36196.1"/>
    <property type="molecule type" value="Genomic_DNA"/>
</dbReference>
<dbReference type="HAMAP" id="MF_01007">
    <property type="entry name" value="16SrRNA_methyltr_H"/>
    <property type="match status" value="1"/>
</dbReference>
<comment type="caution">
    <text evidence="7">The sequence shown here is derived from an EMBL/GenBank/DDBJ whole genome shotgun (WGS) entry which is preliminary data.</text>
</comment>
<dbReference type="Proteomes" id="UP000034852">
    <property type="component" value="Unassembled WGS sequence"/>
</dbReference>
<feature type="binding site" evidence="6">
    <location>
        <position position="80"/>
    </location>
    <ligand>
        <name>S-adenosyl-L-methionine</name>
        <dbReference type="ChEBI" id="CHEBI:59789"/>
    </ligand>
</feature>